<dbReference type="Proteomes" id="UP000261325">
    <property type="component" value="Unassembled WGS sequence"/>
</dbReference>
<dbReference type="SUPFAM" id="SSF55729">
    <property type="entry name" value="Acyl-CoA N-acyltransferases (Nat)"/>
    <property type="match status" value="1"/>
</dbReference>
<dbReference type="AlphaFoldDB" id="A0A3B8WAA5"/>
<dbReference type="EMBL" id="DLYI01000038">
    <property type="protein sequence ID" value="HAC26829.1"/>
    <property type="molecule type" value="Genomic_DNA"/>
</dbReference>
<proteinExistence type="predicted"/>
<accession>A0A3B8WAA5</accession>
<sequence length="76" mass="8681">GYGRMLLQAVERLCEETPRGSGLVLDTGNSRYLPFYESEGFRSLGKIRLGDFEDHVLFREVLADEDQSSEPRQQQS</sequence>
<evidence type="ECO:0000313" key="2">
    <source>
        <dbReference type="Proteomes" id="UP000261325"/>
    </source>
</evidence>
<evidence type="ECO:0000313" key="1">
    <source>
        <dbReference type="EMBL" id="HAC26829.1"/>
    </source>
</evidence>
<dbReference type="InterPro" id="IPR016181">
    <property type="entry name" value="Acyl_CoA_acyltransferase"/>
</dbReference>
<reference evidence="1 2" key="1">
    <citation type="journal article" date="2018" name="Nat. Biotechnol.">
        <title>A standardized bacterial taxonomy based on genome phylogeny substantially revises the tree of life.</title>
        <authorList>
            <person name="Parks D.H."/>
            <person name="Chuvochina M."/>
            <person name="Waite D.W."/>
            <person name="Rinke C."/>
            <person name="Skarshewski A."/>
            <person name="Chaumeil P.A."/>
            <person name="Hugenholtz P."/>
        </authorList>
    </citation>
    <scope>NUCLEOTIDE SEQUENCE [LARGE SCALE GENOMIC DNA]</scope>
    <source>
        <strain evidence="1">UBA9049</strain>
    </source>
</reference>
<dbReference type="GO" id="GO:0016740">
    <property type="term" value="F:transferase activity"/>
    <property type="evidence" value="ECO:0007669"/>
    <property type="project" value="UniProtKB-KW"/>
</dbReference>
<gene>
    <name evidence="1" type="ORF">DCF82_03245</name>
</gene>
<feature type="non-terminal residue" evidence="1">
    <location>
        <position position="1"/>
    </location>
</feature>
<dbReference type="Gene3D" id="3.40.630.30">
    <property type="match status" value="1"/>
</dbReference>
<name>A0A3B8WAA5_MARNT</name>
<organism evidence="1 2">
    <name type="scientific">Marinobacter nauticus</name>
    <name type="common">Marinobacter hydrocarbonoclasticus</name>
    <name type="synonym">Marinobacter aquaeolei</name>
    <dbReference type="NCBI Taxonomy" id="2743"/>
    <lineage>
        <taxon>Bacteria</taxon>
        <taxon>Pseudomonadati</taxon>
        <taxon>Pseudomonadota</taxon>
        <taxon>Gammaproteobacteria</taxon>
        <taxon>Pseudomonadales</taxon>
        <taxon>Marinobacteraceae</taxon>
        <taxon>Marinobacter</taxon>
    </lineage>
</organism>
<comment type="caution">
    <text evidence="1">The sequence shown here is derived from an EMBL/GenBank/DDBJ whole genome shotgun (WGS) entry which is preliminary data.</text>
</comment>
<protein>
    <submittedName>
        <fullName evidence="1">GNAT family N-acetyltransferase</fullName>
    </submittedName>
</protein>
<keyword evidence="1" id="KW-0808">Transferase</keyword>